<dbReference type="PANTHER" id="PTHR43105:SF2">
    <property type="entry name" value="RESPIRATORY NITRATE REDUCTASE 2 ALPHA CHAIN"/>
    <property type="match status" value="1"/>
</dbReference>
<evidence type="ECO:0000256" key="14">
    <source>
        <dbReference type="ARBA" id="ARBA00023014"/>
    </source>
</evidence>
<keyword evidence="12" id="KW-0560">Oxidoreductase</keyword>
<evidence type="ECO:0000259" key="19">
    <source>
        <dbReference type="PROSITE" id="PS51669"/>
    </source>
</evidence>
<dbReference type="NCBIfam" id="TIGR01580">
    <property type="entry name" value="narG"/>
    <property type="match status" value="1"/>
</dbReference>
<dbReference type="FunFam" id="3.40.50.12440:FF:000001">
    <property type="entry name" value="Nitrate reductase subunit alpha"/>
    <property type="match status" value="1"/>
</dbReference>
<comment type="caution">
    <text evidence="20">The sequence shown here is derived from an EMBL/GenBank/DDBJ whole genome shotgun (WGS) entry which is preliminary data.</text>
</comment>
<sequence>MAGMDGPVSEALLRLGRHLRPGETGPDLRTIHKSGGRDGDVFYRDRWSHDKVVRSTHGVNCTGSCSWKVYVKDGIITWETQQTDYPSVGADRPGYEPRGCPRGAAFSWYTYSPTRVRFPYARGVLVEMYREAKARLGDPVAAWAEITTDPDKRRRYQSQRGKGGLVRVSWDEAVEIIAAAHVHTIKTYGPDRVAGFSPIPAMSMVSHAVGARFISLIGGTMLSFYDWYADLPVASPQVFGDQTDVPESADWWDAAYLILWGSNVPVTRTPDAHYLAEARYRGQKVVVMSPDYSDATKFADEWLAPHPGTDGALAMAMGHVILKEFFVDRQVPRFVSYVKRYTDLPFLVRLDERGDAVTPGKFLTAADLGHEGREAAFKTVLIDGATGEPVVPNGSLGFRFAPDGEGRWNLDLGGVDPLLTLYGTGDAEHVEVALPRFDGAEPGVLRRGVPARRIAGHLVTTVYDLVLAQYGVARPGLPGEWPAGYDDPAVPYTPAWQERITSVPAARAVRIAREFADNAERSGGRSMIILGAGTNHWFHSDTIYRAFLALVTLTGCQGVNGGGWAHYVGQEKCRPITGWAQLAFGLDWSRPPRQMIGTAFWYLHTDQWRYDTFGADVVASPLGRGLFAGKATADLLAQSARLGWMPSYPTFDRNPLDLADEAAAAGEEPGAYVARKVAAGELGFACENPDAPENWPRVLTIWRANLLGSSAKGNEYFLRHLLGTDGAVRAAEAGPEHRPTSVTWADEAPRGKLDLLLSLDFRMTSTTLFSDIVLPAATWYEKHDLSSTDMHPFVHAFTPAIDPPWQTRTDFAAFHAIAKRFGELAREHLGVRTDLVAVPLLHDTPDELATPHGAVRDWRETGETPVPGRDFPKIVAVERDYGAVAEKMAALGPLLDRLGATTKGITYQVGPEIERLARANGTVRHGVAAGRPALTRDVHMCEAILTLSGTTNGRLAAQGFAALARRTGTDFAGLADEHRRITFADTQARPVPVITSPEWSGSETGGRRYSAFTINVEHRKPWHTLTGRQSFYLDHDWIQEAGEALPVYRPPLNMGAMFGEPAPGGTAPVNGSAEGVVVRYLTPHSKWSIHSEYQDNLLMLTLSRGGPTIWMSPADAAKAGIRDNDWVEAVNRNGVVVARAVVSHRMPEGTVYMYHAQERVVDVPRSETSGRRGGIHNSLTRLLVKPTHLIGGYAQLSFAFNYLGPTGNQRDEITVIRRRAQEVAY</sequence>
<reference evidence="20 21" key="1">
    <citation type="submission" date="2019-06" db="EMBL/GenBank/DDBJ databases">
        <title>Sequencing the genomes of 1000 actinobacteria strains.</title>
        <authorList>
            <person name="Klenk H.-P."/>
        </authorList>
    </citation>
    <scope>NUCLEOTIDE SEQUENCE [LARGE SCALE GENOMIC DNA]</scope>
    <source>
        <strain evidence="20 21">DSM 43186</strain>
    </source>
</reference>
<organism evidence="20 21">
    <name type="scientific">Thermopolyspora flexuosa</name>
    <dbReference type="NCBI Taxonomy" id="103836"/>
    <lineage>
        <taxon>Bacteria</taxon>
        <taxon>Bacillati</taxon>
        <taxon>Actinomycetota</taxon>
        <taxon>Actinomycetes</taxon>
        <taxon>Streptosporangiales</taxon>
        <taxon>Streptosporangiaceae</taxon>
        <taxon>Thermopolyspora</taxon>
    </lineage>
</organism>
<evidence type="ECO:0000256" key="13">
    <source>
        <dbReference type="ARBA" id="ARBA00023004"/>
    </source>
</evidence>
<comment type="cofactor">
    <cofactor evidence="2">
        <name>[4Fe-4S] cluster</name>
        <dbReference type="ChEBI" id="CHEBI:49883"/>
    </cofactor>
</comment>
<dbReference type="InterPro" id="IPR006655">
    <property type="entry name" value="Mopterin_OxRdtase_prok_CS"/>
</dbReference>
<evidence type="ECO:0000256" key="4">
    <source>
        <dbReference type="ARBA" id="ARBA00010312"/>
    </source>
</evidence>
<dbReference type="GO" id="GO:0046872">
    <property type="term" value="F:metal ion binding"/>
    <property type="evidence" value="ECO:0007669"/>
    <property type="project" value="UniProtKB-KW"/>
</dbReference>
<evidence type="ECO:0000256" key="10">
    <source>
        <dbReference type="ARBA" id="ARBA00022723"/>
    </source>
</evidence>
<evidence type="ECO:0000256" key="17">
    <source>
        <dbReference type="ARBA" id="ARBA00048294"/>
    </source>
</evidence>
<comment type="catalytic activity">
    <reaction evidence="17">
        <text>nitrate + a quinol = a quinone + nitrite + H2O</text>
        <dbReference type="Rhea" id="RHEA:56144"/>
        <dbReference type="ChEBI" id="CHEBI:15377"/>
        <dbReference type="ChEBI" id="CHEBI:16301"/>
        <dbReference type="ChEBI" id="CHEBI:17632"/>
        <dbReference type="ChEBI" id="CHEBI:24646"/>
        <dbReference type="ChEBI" id="CHEBI:132124"/>
        <dbReference type="EC" id="1.7.5.1"/>
    </reaction>
</comment>
<dbReference type="PROSITE" id="PS51669">
    <property type="entry name" value="4FE4S_MOW_BIS_MGD"/>
    <property type="match status" value="1"/>
</dbReference>
<comment type="similarity">
    <text evidence="4">Belongs to the prokaryotic molybdopterin-containing oxidoreductase family.</text>
</comment>
<evidence type="ECO:0000313" key="21">
    <source>
        <dbReference type="Proteomes" id="UP000319213"/>
    </source>
</evidence>
<dbReference type="RefSeq" id="WP_142258407.1">
    <property type="nucleotide sequence ID" value="NZ_BMPV01000006.1"/>
</dbReference>
<accession>A0A543IUG0</accession>
<keyword evidence="8" id="KW-0004">4Fe-4S</keyword>
<evidence type="ECO:0000256" key="1">
    <source>
        <dbReference type="ARBA" id="ARBA00001942"/>
    </source>
</evidence>
<dbReference type="InterPro" id="IPR006656">
    <property type="entry name" value="Mopterin_OxRdtase"/>
</dbReference>
<evidence type="ECO:0000256" key="8">
    <source>
        <dbReference type="ARBA" id="ARBA00022485"/>
    </source>
</evidence>
<evidence type="ECO:0000256" key="11">
    <source>
        <dbReference type="ARBA" id="ARBA00022982"/>
    </source>
</evidence>
<dbReference type="InterPro" id="IPR006963">
    <property type="entry name" value="Mopterin_OxRdtase_4Fe-4S_dom"/>
</dbReference>
<dbReference type="Gene3D" id="3.40.50.12440">
    <property type="match status" value="1"/>
</dbReference>
<dbReference type="PANTHER" id="PTHR43105">
    <property type="entry name" value="RESPIRATORY NITRATE REDUCTASE"/>
    <property type="match status" value="1"/>
</dbReference>
<dbReference type="SUPFAM" id="SSF50692">
    <property type="entry name" value="ADC-like"/>
    <property type="match status" value="1"/>
</dbReference>
<dbReference type="GO" id="GO:0160182">
    <property type="term" value="F:nitrate reductase (quinone) activity"/>
    <property type="evidence" value="ECO:0007669"/>
    <property type="project" value="UniProtKB-EC"/>
</dbReference>
<keyword evidence="9" id="KW-0500">Molybdenum</keyword>
<evidence type="ECO:0000256" key="2">
    <source>
        <dbReference type="ARBA" id="ARBA00001966"/>
    </source>
</evidence>
<dbReference type="InterPro" id="IPR037943">
    <property type="entry name" value="MopB_CT_Nitrate-R-NarG-like"/>
</dbReference>
<evidence type="ECO:0000256" key="16">
    <source>
        <dbReference type="ARBA" id="ARBA00023136"/>
    </source>
</evidence>
<keyword evidence="10" id="KW-0479">Metal-binding</keyword>
<dbReference type="SMART" id="SM00926">
    <property type="entry name" value="Molybdop_Fe4S4"/>
    <property type="match status" value="1"/>
</dbReference>
<dbReference type="OrthoDB" id="9759518at2"/>
<name>A0A543IUG0_9ACTN</name>
<evidence type="ECO:0000256" key="6">
    <source>
        <dbReference type="ARBA" id="ARBA00022448"/>
    </source>
</evidence>
<dbReference type="EC" id="1.7.5.1" evidence="5"/>
<comment type="subcellular location">
    <subcellularLocation>
        <location evidence="3">Cell membrane</location>
        <topology evidence="3">Peripheral membrane protein</topology>
    </subcellularLocation>
</comment>
<dbReference type="SUPFAM" id="SSF53706">
    <property type="entry name" value="Formate dehydrogenase/DMSO reductase, domains 1-3"/>
    <property type="match status" value="1"/>
</dbReference>
<keyword evidence="15" id="KW-0534">Nitrate assimilation</keyword>
<evidence type="ECO:0000256" key="7">
    <source>
        <dbReference type="ARBA" id="ARBA00022475"/>
    </source>
</evidence>
<dbReference type="PROSITE" id="PS00551">
    <property type="entry name" value="MOLYBDOPTERIN_PROK_1"/>
    <property type="match status" value="1"/>
</dbReference>
<keyword evidence="13" id="KW-0408">Iron</keyword>
<comment type="cofactor">
    <cofactor evidence="1">
        <name>Mo-bis(molybdopterin guanine dinucleotide)</name>
        <dbReference type="ChEBI" id="CHEBI:60539"/>
    </cofactor>
</comment>
<gene>
    <name evidence="20" type="ORF">FHX40_0870</name>
</gene>
<dbReference type="Pfam" id="PF00384">
    <property type="entry name" value="Molybdopterin"/>
    <property type="match status" value="1"/>
</dbReference>
<evidence type="ECO:0000256" key="5">
    <source>
        <dbReference type="ARBA" id="ARBA00012500"/>
    </source>
</evidence>
<evidence type="ECO:0000256" key="3">
    <source>
        <dbReference type="ARBA" id="ARBA00004202"/>
    </source>
</evidence>
<keyword evidence="21" id="KW-1185">Reference proteome</keyword>
<proteinExistence type="inferred from homology"/>
<dbReference type="Pfam" id="PF01568">
    <property type="entry name" value="Molydop_binding"/>
    <property type="match status" value="1"/>
</dbReference>
<dbReference type="GO" id="GO:0009325">
    <property type="term" value="C:nitrate reductase complex"/>
    <property type="evidence" value="ECO:0007669"/>
    <property type="project" value="InterPro"/>
</dbReference>
<dbReference type="Proteomes" id="UP000319213">
    <property type="component" value="Unassembled WGS sequence"/>
</dbReference>
<dbReference type="EMBL" id="VFPQ01000001">
    <property type="protein sequence ID" value="TQM74205.1"/>
    <property type="molecule type" value="Genomic_DNA"/>
</dbReference>
<dbReference type="CDD" id="cd02750">
    <property type="entry name" value="MopB_Nitrate-R-NarG-like"/>
    <property type="match status" value="1"/>
</dbReference>
<dbReference type="InterPro" id="IPR006657">
    <property type="entry name" value="MoPterin_dinucl-bd_dom"/>
</dbReference>
<dbReference type="GO" id="GO:0005886">
    <property type="term" value="C:plasma membrane"/>
    <property type="evidence" value="ECO:0007669"/>
    <property type="project" value="UniProtKB-SubCell"/>
</dbReference>
<keyword evidence="11" id="KW-0249">Electron transport</keyword>
<keyword evidence="7" id="KW-1003">Cell membrane</keyword>
<dbReference type="CDD" id="cd02776">
    <property type="entry name" value="MopB_CT_Nitrate-R-NarG-like"/>
    <property type="match status" value="1"/>
</dbReference>
<dbReference type="GO" id="GO:0043546">
    <property type="term" value="F:molybdopterin cofactor binding"/>
    <property type="evidence" value="ECO:0007669"/>
    <property type="project" value="InterPro"/>
</dbReference>
<evidence type="ECO:0000256" key="18">
    <source>
        <dbReference type="ARBA" id="ARBA00069751"/>
    </source>
</evidence>
<feature type="domain" description="4Fe-4S Mo/W bis-MGD-type" evidence="19">
    <location>
        <begin position="50"/>
        <end position="114"/>
    </location>
</feature>
<keyword evidence="14" id="KW-0411">Iron-sulfur</keyword>
<keyword evidence="16" id="KW-0472">Membrane</keyword>
<evidence type="ECO:0000313" key="20">
    <source>
        <dbReference type="EMBL" id="TQM74205.1"/>
    </source>
</evidence>
<protein>
    <recommendedName>
        <fullName evidence="18">Nitrate reductase alpha subunit</fullName>
        <ecNumber evidence="5">1.7.5.1</ecNumber>
    </recommendedName>
</protein>
<dbReference type="InterPro" id="IPR027467">
    <property type="entry name" value="MopterinOxRdtase_cofactor_BS"/>
</dbReference>
<dbReference type="GO" id="GO:0042128">
    <property type="term" value="P:nitrate assimilation"/>
    <property type="evidence" value="ECO:0007669"/>
    <property type="project" value="UniProtKB-KW"/>
</dbReference>
<evidence type="ECO:0000256" key="12">
    <source>
        <dbReference type="ARBA" id="ARBA00023002"/>
    </source>
</evidence>
<dbReference type="InterPro" id="IPR009010">
    <property type="entry name" value="Asp_de-COase-like_dom_sf"/>
</dbReference>
<evidence type="ECO:0000256" key="15">
    <source>
        <dbReference type="ARBA" id="ARBA00023063"/>
    </source>
</evidence>
<dbReference type="PROSITE" id="PS00490">
    <property type="entry name" value="MOLYBDOPTERIN_PROK_2"/>
    <property type="match status" value="1"/>
</dbReference>
<dbReference type="AlphaFoldDB" id="A0A543IUG0"/>
<dbReference type="InterPro" id="IPR050123">
    <property type="entry name" value="Prok_molybdopt-oxidoreductase"/>
</dbReference>
<evidence type="ECO:0000256" key="9">
    <source>
        <dbReference type="ARBA" id="ARBA00022505"/>
    </source>
</evidence>
<dbReference type="InterPro" id="IPR006468">
    <property type="entry name" value="NarG"/>
</dbReference>
<dbReference type="GO" id="GO:0051539">
    <property type="term" value="F:4 iron, 4 sulfur cluster binding"/>
    <property type="evidence" value="ECO:0007669"/>
    <property type="project" value="UniProtKB-KW"/>
</dbReference>
<keyword evidence="6" id="KW-0813">Transport</keyword>